<evidence type="ECO:0000313" key="1">
    <source>
        <dbReference type="EMBL" id="KAI4373318.1"/>
    </source>
</evidence>
<organism evidence="1 2">
    <name type="scientific">Melastoma candidum</name>
    <dbReference type="NCBI Taxonomy" id="119954"/>
    <lineage>
        <taxon>Eukaryota</taxon>
        <taxon>Viridiplantae</taxon>
        <taxon>Streptophyta</taxon>
        <taxon>Embryophyta</taxon>
        <taxon>Tracheophyta</taxon>
        <taxon>Spermatophyta</taxon>
        <taxon>Magnoliopsida</taxon>
        <taxon>eudicotyledons</taxon>
        <taxon>Gunneridae</taxon>
        <taxon>Pentapetalae</taxon>
        <taxon>rosids</taxon>
        <taxon>malvids</taxon>
        <taxon>Myrtales</taxon>
        <taxon>Melastomataceae</taxon>
        <taxon>Melastomatoideae</taxon>
        <taxon>Melastomateae</taxon>
        <taxon>Melastoma</taxon>
    </lineage>
</organism>
<name>A0ACB9R340_9MYRT</name>
<comment type="caution">
    <text evidence="1">The sequence shown here is derived from an EMBL/GenBank/DDBJ whole genome shotgun (WGS) entry which is preliminary data.</text>
</comment>
<dbReference type="Proteomes" id="UP001057402">
    <property type="component" value="Chromosome 4"/>
</dbReference>
<dbReference type="EMBL" id="CM042883">
    <property type="protein sequence ID" value="KAI4373318.1"/>
    <property type="molecule type" value="Genomic_DNA"/>
</dbReference>
<protein>
    <submittedName>
        <fullName evidence="1">Uncharacterized protein</fullName>
    </submittedName>
</protein>
<accession>A0ACB9R340</accession>
<gene>
    <name evidence="1" type="ORF">MLD38_011454</name>
</gene>
<sequence length="164" mass="17461">MGHPTCPIGGLPSLGGAGEKITSRFPRFTALVASSLIFVVAAGRTAKSTRKRGSEEDGRALRRRPKPLVQRARSCCTSSPTSPRVFVIPFCFILVVVEGANGSGRTTGRRVGREVVLVCFLCGESARVISWVQSGSDLVDLEPGSCGRNEKGAERGMNVEEVRA</sequence>
<keyword evidence="2" id="KW-1185">Reference proteome</keyword>
<reference evidence="2" key="1">
    <citation type="journal article" date="2023" name="Front. Plant Sci.">
        <title>Chromosomal-level genome assembly of Melastoma candidum provides insights into trichome evolution.</title>
        <authorList>
            <person name="Zhong Y."/>
            <person name="Wu W."/>
            <person name="Sun C."/>
            <person name="Zou P."/>
            <person name="Liu Y."/>
            <person name="Dai S."/>
            <person name="Zhou R."/>
        </authorList>
    </citation>
    <scope>NUCLEOTIDE SEQUENCE [LARGE SCALE GENOMIC DNA]</scope>
</reference>
<proteinExistence type="predicted"/>
<evidence type="ECO:0000313" key="2">
    <source>
        <dbReference type="Proteomes" id="UP001057402"/>
    </source>
</evidence>